<dbReference type="Pfam" id="PF16177">
    <property type="entry name" value="ACAS_N"/>
    <property type="match status" value="1"/>
</dbReference>
<dbReference type="InterPro" id="IPR045851">
    <property type="entry name" value="AMP-bd_C_sf"/>
</dbReference>
<organism evidence="5 6">
    <name type="scientific">Roseiterribacter gracilis</name>
    <dbReference type="NCBI Taxonomy" id="2812848"/>
    <lineage>
        <taxon>Bacteria</taxon>
        <taxon>Pseudomonadati</taxon>
        <taxon>Pseudomonadota</taxon>
        <taxon>Alphaproteobacteria</taxon>
        <taxon>Rhodospirillales</taxon>
        <taxon>Roseiterribacteraceae</taxon>
        <taxon>Roseiterribacter</taxon>
    </lineage>
</organism>
<dbReference type="InterPro" id="IPR032387">
    <property type="entry name" value="ACAS_N"/>
</dbReference>
<evidence type="ECO:0000313" key="6">
    <source>
        <dbReference type="Proteomes" id="UP000681075"/>
    </source>
</evidence>
<dbReference type="InterPro" id="IPR025110">
    <property type="entry name" value="AMP-bd_C"/>
</dbReference>
<dbReference type="AlphaFoldDB" id="A0A8S8XB64"/>
<evidence type="ECO:0000256" key="1">
    <source>
        <dbReference type="ARBA" id="ARBA00006432"/>
    </source>
</evidence>
<evidence type="ECO:0000259" key="4">
    <source>
        <dbReference type="Pfam" id="PF16177"/>
    </source>
</evidence>
<protein>
    <submittedName>
        <fullName evidence="5">Propionyl-CoA synthetase</fullName>
    </submittedName>
</protein>
<dbReference type="Pfam" id="PF13193">
    <property type="entry name" value="AMP-binding_C"/>
    <property type="match status" value="1"/>
</dbReference>
<dbReference type="FunFam" id="3.30.300.30:FF:000017">
    <property type="entry name" value="Acyl-CoA synthetase short-chain family member 3"/>
    <property type="match status" value="1"/>
</dbReference>
<evidence type="ECO:0000313" key="5">
    <source>
        <dbReference type="EMBL" id="GIL38869.1"/>
    </source>
</evidence>
<dbReference type="Pfam" id="PF00501">
    <property type="entry name" value="AMP-binding"/>
    <property type="match status" value="1"/>
</dbReference>
<dbReference type="Gene3D" id="3.40.50.12780">
    <property type="entry name" value="N-terminal domain of ligase-like"/>
    <property type="match status" value="1"/>
</dbReference>
<dbReference type="RefSeq" id="WP_420241930.1">
    <property type="nucleotide sequence ID" value="NZ_BOPV01000001.1"/>
</dbReference>
<dbReference type="EMBL" id="BOPV01000001">
    <property type="protein sequence ID" value="GIL38869.1"/>
    <property type="molecule type" value="Genomic_DNA"/>
</dbReference>
<dbReference type="InterPro" id="IPR000873">
    <property type="entry name" value="AMP-dep_synth/lig_dom"/>
</dbReference>
<dbReference type="SUPFAM" id="SSF56801">
    <property type="entry name" value="Acetyl-CoA synthetase-like"/>
    <property type="match status" value="1"/>
</dbReference>
<dbReference type="PANTHER" id="PTHR43347">
    <property type="entry name" value="ACYL-COA SYNTHETASE"/>
    <property type="match status" value="1"/>
</dbReference>
<dbReference type="InterPro" id="IPR042099">
    <property type="entry name" value="ANL_N_sf"/>
</dbReference>
<proteinExistence type="inferred from homology"/>
<keyword evidence="6" id="KW-1185">Reference proteome</keyword>
<comment type="similarity">
    <text evidence="1">Belongs to the ATP-dependent AMP-binding enzyme family.</text>
</comment>
<evidence type="ECO:0000259" key="3">
    <source>
        <dbReference type="Pfam" id="PF13193"/>
    </source>
</evidence>
<reference evidence="5" key="1">
    <citation type="submission" date="2021-02" db="EMBL/GenBank/DDBJ databases">
        <title>Genome sequence of Rhodospirillales sp. strain TMPK1 isolated from soil.</title>
        <authorList>
            <person name="Nakai R."/>
            <person name="Kusada H."/>
            <person name="Tamaki H."/>
        </authorList>
    </citation>
    <scope>NUCLEOTIDE SEQUENCE</scope>
    <source>
        <strain evidence="5">TMPK1</strain>
    </source>
</reference>
<dbReference type="Gene3D" id="3.30.300.30">
    <property type="match status" value="1"/>
</dbReference>
<sequence>MDYASIYRRSLSDPEGFWAEEAGALDWSKRWDRVLTYAPGKSWTWFDGATTNICGNALDRHLPTRHNQIALIHDSAYTGEITRISYRELHERVAQFAGALAARGVGMGDRVLIYMPNIPEAPIAMLACARIGAIHSVVFGGFAARELASRIADAKPRWIVAASCGLEPGKVLAYMPAVEQAIEISGHKIDGVVVLQRHQCPADLKDGRDVSWDDFVRDAKPVDCTQVPATHPLYTLYTSGTTGQPKGIVRDTGGYQVSLVWSIRNLFNIAPGEVFWTASDVGWVVGHSYMVYAPLLIGATTVLYEGKPVGTPDAGQFWRVAHRHKVVTLFTAPTAIRGIKRDDPDGKFIEATDLTSLRALFVAGERCDPATVAWASNKLCVPVIDHWWQTETGWPICGNPLGIKEMPIKPGSTAVPMPGWDVRALDPNGEEVAPGETGAIVCKLPLPPGAANTLWNAPERWQSAYLDRYPGYYATGDAGFIDEDGYVHVMTRTDDVINVAGHRLSTGAIEEVVAMHPDVAECAVVGILDQLKGQIPLGLVVLKSGTSREPTIVCDEIVRKVRDEMGAVVAFKQAIVVPRLPKTRSGKILRGTIVKIADRTDYTMPATIEDPTALTDIETALRKAGIGG</sequence>
<dbReference type="PANTHER" id="PTHR43347:SF3">
    <property type="entry name" value="ACYL-COA SYNTHETASE SHORT-CHAIN FAMILY MEMBER 3, MITOCHONDRIAL"/>
    <property type="match status" value="1"/>
</dbReference>
<dbReference type="GO" id="GO:0050218">
    <property type="term" value="F:propionate-CoA ligase activity"/>
    <property type="evidence" value="ECO:0007669"/>
    <property type="project" value="TreeGrafter"/>
</dbReference>
<gene>
    <name evidence="5" type="ORF">TMPK1_11060</name>
</gene>
<dbReference type="Proteomes" id="UP000681075">
    <property type="component" value="Unassembled WGS sequence"/>
</dbReference>
<comment type="caution">
    <text evidence="5">The sequence shown here is derived from an EMBL/GenBank/DDBJ whole genome shotgun (WGS) entry which is preliminary data.</text>
</comment>
<feature type="domain" description="AMP-binding enzyme C-terminal" evidence="3">
    <location>
        <begin position="509"/>
        <end position="587"/>
    </location>
</feature>
<evidence type="ECO:0000259" key="2">
    <source>
        <dbReference type="Pfam" id="PF00501"/>
    </source>
</evidence>
<accession>A0A8S8XB64</accession>
<feature type="domain" description="Acetyl-coenzyme A synthetase N-terminal" evidence="4">
    <location>
        <begin position="3"/>
        <end position="57"/>
    </location>
</feature>
<feature type="domain" description="AMP-dependent synthetase/ligase" evidence="2">
    <location>
        <begin position="65"/>
        <end position="443"/>
    </location>
</feature>
<name>A0A8S8XB64_9PROT</name>